<evidence type="ECO:0000313" key="3">
    <source>
        <dbReference type="EMBL" id="QCK87592.1"/>
    </source>
</evidence>
<keyword evidence="1" id="KW-0732">Signal</keyword>
<protein>
    <submittedName>
        <fullName evidence="3">ABC transporter substrate-binding protein</fullName>
    </submittedName>
</protein>
<dbReference type="AlphaFoldDB" id="A0A4D7QUH1"/>
<dbReference type="Pfam" id="PF09084">
    <property type="entry name" value="NMT1"/>
    <property type="match status" value="1"/>
</dbReference>
<sequence length="324" mass="33844">MKRRDFVSLFSASALGLGLGTRQAFAADKVKVGVFPSSSALPYYVALKRGYFREVGIETETVVLATHPLIVQSLVTGAIDAATNLVTLEGANINARRPNTLSYISLGGQNSKYIVEQFVVKASSTAKTLADLKGAKLFSAPGPANIGAAKAVLKAVGLTENTDYTIQEQQLGVQLGALQSGNFDGGYTLEPIASIMIRNGVGRRLEAGVISTHLLGNPQAEAYAAGCALSGPLLKDRPDVAKRFAAAWSRAAQDANTDVAARDLLAADMNVPADLAPTVPLAHFVLTKDLTAAQLGDFQKFLDIGTSLGVVSGKVDAKSIVATL</sequence>
<dbReference type="PANTHER" id="PTHR30024">
    <property type="entry name" value="ALIPHATIC SULFONATES-BINDING PROTEIN-RELATED"/>
    <property type="match status" value="1"/>
</dbReference>
<evidence type="ECO:0000259" key="2">
    <source>
        <dbReference type="Pfam" id="PF09084"/>
    </source>
</evidence>
<organism evidence="3 4">
    <name type="scientific">Phreatobacter aquaticus</name>
    <dbReference type="NCBI Taxonomy" id="2570229"/>
    <lineage>
        <taxon>Bacteria</taxon>
        <taxon>Pseudomonadati</taxon>
        <taxon>Pseudomonadota</taxon>
        <taxon>Alphaproteobacteria</taxon>
        <taxon>Hyphomicrobiales</taxon>
        <taxon>Phreatobacteraceae</taxon>
        <taxon>Phreatobacter</taxon>
    </lineage>
</organism>
<evidence type="ECO:0000256" key="1">
    <source>
        <dbReference type="SAM" id="SignalP"/>
    </source>
</evidence>
<dbReference type="OrthoDB" id="9815602at2"/>
<keyword evidence="4" id="KW-1185">Reference proteome</keyword>
<dbReference type="SUPFAM" id="SSF53850">
    <property type="entry name" value="Periplasmic binding protein-like II"/>
    <property type="match status" value="1"/>
</dbReference>
<dbReference type="KEGG" id="paqt:E8L99_18425"/>
<proteinExistence type="predicted"/>
<dbReference type="Proteomes" id="UP000298588">
    <property type="component" value="Chromosome"/>
</dbReference>
<accession>A0A4D7QUH1</accession>
<feature type="domain" description="SsuA/THI5-like" evidence="2">
    <location>
        <begin position="41"/>
        <end position="255"/>
    </location>
</feature>
<gene>
    <name evidence="3" type="ORF">E8L99_18425</name>
</gene>
<reference evidence="3 4" key="1">
    <citation type="submission" date="2019-04" db="EMBL/GenBank/DDBJ databases">
        <title>Phreatobacter aquaticus sp. nov.</title>
        <authorList>
            <person name="Choi A."/>
            <person name="Baek K."/>
        </authorList>
    </citation>
    <scope>NUCLEOTIDE SEQUENCE [LARGE SCALE GENOMIC DNA]</scope>
    <source>
        <strain evidence="3 4">NMCR1094</strain>
    </source>
</reference>
<dbReference type="EMBL" id="CP039865">
    <property type="protein sequence ID" value="QCK87592.1"/>
    <property type="molecule type" value="Genomic_DNA"/>
</dbReference>
<evidence type="ECO:0000313" key="4">
    <source>
        <dbReference type="Proteomes" id="UP000298588"/>
    </source>
</evidence>
<dbReference type="RefSeq" id="WP_137100921.1">
    <property type="nucleotide sequence ID" value="NZ_CP039865.1"/>
</dbReference>
<dbReference type="InterPro" id="IPR015168">
    <property type="entry name" value="SsuA/THI5"/>
</dbReference>
<name>A0A4D7QUH1_9HYPH</name>
<dbReference type="PANTHER" id="PTHR30024:SF42">
    <property type="entry name" value="ALIPHATIC SULFONATES-BINDING PROTEIN-RELATED"/>
    <property type="match status" value="1"/>
</dbReference>
<dbReference type="Gene3D" id="3.40.190.10">
    <property type="entry name" value="Periplasmic binding protein-like II"/>
    <property type="match status" value="3"/>
</dbReference>
<feature type="chain" id="PRO_5020227290" evidence="1">
    <location>
        <begin position="27"/>
        <end position="324"/>
    </location>
</feature>
<feature type="signal peptide" evidence="1">
    <location>
        <begin position="1"/>
        <end position="26"/>
    </location>
</feature>